<evidence type="ECO:0000259" key="1">
    <source>
        <dbReference type="Pfam" id="PF20557"/>
    </source>
</evidence>
<gene>
    <name evidence="2" type="ORF">KABACHOK_04090</name>
</gene>
<organism evidence="2 3">
    <name type="scientific">Brevundimonas phage vB_BpoS-Kabachok</name>
    <dbReference type="NCBI Taxonomy" id="2948600"/>
    <lineage>
        <taxon>Viruses</taxon>
        <taxon>Duplodnaviria</taxon>
        <taxon>Heunggongvirae</taxon>
        <taxon>Uroviricota</taxon>
        <taxon>Caudoviricetes</taxon>
        <taxon>Jeanschmidtviridae</taxon>
        <taxon>Marchewkavirus</taxon>
        <taxon>Marchewkavirus kabachok</taxon>
    </lineage>
</organism>
<feature type="domain" description="Putative DnaT-like" evidence="1">
    <location>
        <begin position="4"/>
        <end position="175"/>
    </location>
</feature>
<keyword evidence="3" id="KW-1185">Reference proteome</keyword>
<sequence length="176" mass="19655">MAFNFVVEEGQGDPQANSYCTVEFADDYIEANGHISAEWLDQEEEDKQRLLVRASKVLDIRFKWHGTRVEPDSGLAWPRAGVTLDGVMIPDNVIPRLLKEATAEFAAYLMTSDWTRANADGGSGEFSEIKVDVIQVKFKDSGEREGVMPEFLLAMLEDLGGAKTGRRPGFKRIVRT</sequence>
<protein>
    <recommendedName>
        <fullName evidence="1">Putative DnaT-like domain-containing protein</fullName>
    </recommendedName>
</protein>
<name>A0A9E7MR04_9CAUD</name>
<reference evidence="2" key="1">
    <citation type="submission" date="2022-05" db="EMBL/GenBank/DDBJ databases">
        <authorList>
            <person name="Friedrich I."/>
            <person name="Poehlein A."/>
            <person name="Schneider D."/>
            <person name="Hertel R."/>
            <person name="Daniel R."/>
        </authorList>
    </citation>
    <scope>NUCLEOTIDE SEQUENCE</scope>
</reference>
<evidence type="ECO:0000313" key="2">
    <source>
        <dbReference type="EMBL" id="USN14242.1"/>
    </source>
</evidence>
<dbReference type="Pfam" id="PF20557">
    <property type="entry name" value="DnaT_2"/>
    <property type="match status" value="1"/>
</dbReference>
<proteinExistence type="predicted"/>
<dbReference type="InterPro" id="IPR046787">
    <property type="entry name" value="DnaT_2"/>
</dbReference>
<evidence type="ECO:0000313" key="3">
    <source>
        <dbReference type="Proteomes" id="UP001056685"/>
    </source>
</evidence>
<dbReference type="EMBL" id="ON529852">
    <property type="protein sequence ID" value="USN14242.1"/>
    <property type="molecule type" value="Genomic_DNA"/>
</dbReference>
<accession>A0A9E7MR04</accession>
<dbReference type="Proteomes" id="UP001056685">
    <property type="component" value="Segment"/>
</dbReference>